<dbReference type="InterPro" id="IPR025297">
    <property type="entry name" value="DUF4159"/>
</dbReference>
<dbReference type="Proteomes" id="UP000501926">
    <property type="component" value="Chromosome"/>
</dbReference>
<reference evidence="2" key="2">
    <citation type="submission" date="2006-01" db="EMBL/GenBank/DDBJ databases">
        <authorList>
            <person name="Genoscope"/>
        </authorList>
    </citation>
    <scope>NUCLEOTIDE SEQUENCE</scope>
</reference>
<reference evidence="2" key="1">
    <citation type="journal article" date="2006" name="Nature">
        <title>Deciphering the evolution and metabolism of an anammox bacterium from a community genome.</title>
        <authorList>
            <person name="Strous M."/>
            <person name="Pelletier E."/>
            <person name="Mangenot S."/>
            <person name="Rattei T."/>
            <person name="Lehner A."/>
            <person name="Taylor M.W."/>
            <person name="Horn M."/>
            <person name="Daims H."/>
            <person name="Bartol-Mavel D."/>
            <person name="Wincker P."/>
            <person name="Barbe V."/>
            <person name="Fonknechten N."/>
            <person name="Vallenet D."/>
            <person name="Segurens B."/>
            <person name="Schenowitz-Truong C."/>
            <person name="Medigue C."/>
            <person name="Collingro A."/>
            <person name="Snel B."/>
            <person name="Dutilh B.E."/>
            <person name="OpDenCamp H.J.M."/>
            <person name="vanDerDrift C."/>
            <person name="Cirpus I."/>
            <person name="vanDePas-Schoonen K.T."/>
            <person name="Harhangi H.R."/>
            <person name="vanNiftrik L."/>
            <person name="Schmid M."/>
            <person name="Keltjens J."/>
            <person name="vanDeVossenberg J."/>
            <person name="Kartal B."/>
            <person name="Meier H."/>
            <person name="Frishman D."/>
            <person name="Huynen M.A."/>
            <person name="Mewes H."/>
            <person name="Weissenbach J."/>
            <person name="Jetten M.S.M."/>
            <person name="Wagner M."/>
            <person name="LePaslier D."/>
        </authorList>
    </citation>
    <scope>NUCLEOTIDE SEQUENCE</scope>
</reference>
<dbReference type="AlphaFoldDB" id="Q1PZS1"/>
<evidence type="ECO:0000313" key="4">
    <source>
        <dbReference type="EMBL" id="SOH04084.1"/>
    </source>
</evidence>
<evidence type="ECO:0000313" key="2">
    <source>
        <dbReference type="EMBL" id="CAJ72576.1"/>
    </source>
</evidence>
<dbReference type="OrthoDB" id="9773014at2"/>
<protein>
    <recommendedName>
        <fullName evidence="1">DUF4159 domain-containing protein</fullName>
    </recommendedName>
</protein>
<dbReference type="KEGG" id="kst:KSMBR1_1585"/>
<dbReference type="EMBL" id="CT573072">
    <property type="protein sequence ID" value="CAJ72576.1"/>
    <property type="molecule type" value="Genomic_DNA"/>
</dbReference>
<reference evidence="4" key="4">
    <citation type="submission" date="2017-10" db="EMBL/GenBank/DDBJ databases">
        <authorList>
            <person name="Banno H."/>
            <person name="Chua N.-H."/>
        </authorList>
    </citation>
    <scope>NUCLEOTIDE SEQUENCE [LARGE SCALE GENOMIC DNA]</scope>
    <source>
        <strain evidence="4">Kuenenia_mbr1_ru-nijmegen</strain>
    </source>
</reference>
<accession>Q1PZS1</accession>
<evidence type="ECO:0000313" key="3">
    <source>
        <dbReference type="EMBL" id="QII10044.1"/>
    </source>
</evidence>
<feature type="domain" description="DUF4159" evidence="1">
    <location>
        <begin position="39"/>
        <end position="237"/>
    </location>
</feature>
<dbReference type="RefSeq" id="WP_099324823.1">
    <property type="nucleotide sequence ID" value="NZ_CP049055.1"/>
</dbReference>
<evidence type="ECO:0000313" key="5">
    <source>
        <dbReference type="Proteomes" id="UP000221734"/>
    </source>
</evidence>
<keyword evidence="5" id="KW-1185">Reference proteome</keyword>
<dbReference type="EMBL" id="LT934425">
    <property type="protein sequence ID" value="SOH04084.1"/>
    <property type="molecule type" value="Genomic_DNA"/>
</dbReference>
<evidence type="ECO:0000313" key="6">
    <source>
        <dbReference type="Proteomes" id="UP000501926"/>
    </source>
</evidence>
<dbReference type="Gene3D" id="3.40.50.12140">
    <property type="entry name" value="Domain of unknown function DUF4159"/>
    <property type="match status" value="1"/>
</dbReference>
<organism evidence="2">
    <name type="scientific">Kuenenia stuttgartiensis</name>
    <dbReference type="NCBI Taxonomy" id="174633"/>
    <lineage>
        <taxon>Bacteria</taxon>
        <taxon>Pseudomonadati</taxon>
        <taxon>Planctomycetota</taxon>
        <taxon>Candidatus Brocadiia</taxon>
        <taxon>Candidatus Brocadiales</taxon>
        <taxon>Candidatus Brocadiaceae</taxon>
        <taxon>Candidatus Kuenenia</taxon>
    </lineage>
</organism>
<proteinExistence type="predicted"/>
<sequence>MKHNHFNLSISFSFILFVATILSPSLNTLFAMGDASKFTFVQIEYSNGNWNPRPNTGNRLMWELMKRTSVEASIGTRSVMPGDKELFEYPFAYMSGDREFPPFSDSEISNLKLYLEFGGTLLIDDCIGKDNFGFDKSIQREIKRIFPNKSLEPLSLEHTIFKSFYLLNRAYGRIMEKTFLEGITLGNRTVIIYSHNDLGGAWAKDPLGTWEYEVIPGGERQREMAFRLGINIIIYALTGDYKQDQVHLPFIMKRRM</sequence>
<dbReference type="Pfam" id="PF13709">
    <property type="entry name" value="DUF4159"/>
    <property type="match status" value="1"/>
</dbReference>
<dbReference type="Proteomes" id="UP000221734">
    <property type="component" value="Chromosome Kuenenia_stuttgartiensis_MBR1"/>
</dbReference>
<reference evidence="3 6" key="5">
    <citation type="submission" date="2020-02" db="EMBL/GenBank/DDBJ databases">
        <title>Newly sequenced genome of strain CSTR1 showed variability in Candidatus Kuenenia stuttgartiensis genomes.</title>
        <authorList>
            <person name="Ding C."/>
            <person name="Adrian L."/>
        </authorList>
    </citation>
    <scope>NUCLEOTIDE SEQUENCE [LARGE SCALE GENOMIC DNA]</scope>
    <source>
        <strain evidence="3 6">CSTR1</strain>
    </source>
</reference>
<gene>
    <name evidence="3" type="ORF">KsCSTR_06650</name>
    <name evidence="4" type="ORF">KSMBR1_1585</name>
    <name evidence="2" type="ORF">kustd1831</name>
</gene>
<reference evidence="5" key="3">
    <citation type="submission" date="2017-10" db="EMBL/GenBank/DDBJ databases">
        <authorList>
            <person name="Frank J."/>
        </authorList>
    </citation>
    <scope>NUCLEOTIDE SEQUENCE [LARGE SCALE GENOMIC DNA]</scope>
</reference>
<evidence type="ECO:0000259" key="1">
    <source>
        <dbReference type="Pfam" id="PF13709"/>
    </source>
</evidence>
<dbReference type="EMBL" id="CP049055">
    <property type="protein sequence ID" value="QII10044.1"/>
    <property type="molecule type" value="Genomic_DNA"/>
</dbReference>
<name>Q1PZS1_KUEST</name>